<dbReference type="RefSeq" id="WP_031503794.1">
    <property type="nucleotide sequence ID" value="NC_022795.1"/>
</dbReference>
<keyword evidence="6" id="KW-0418">Kinase</keyword>
<sequence>MSRSLKQDALTIVEESIRHVLPDNAVKEKLKELNLSRVVLVAIGKAAWRMAKAAKEVLKEKIEKGIVITKYGHSEGEIEGLEIYEAGHPVPDENTIRATERALEIVKDLSEEDTVLFLISGGGSSLFEKPKGSVTLKQLQNITDQLLKSGANIGQINAVRKHLSEVKGGRFAQKVFPARVVCLILSDVLFNRLDVIASGPAHPDLSTSEDALNVLEKYNVQVDENVLKELKDETPKILSNVESYIVADLKLACEKAVEVAERLGYNTAILTTSLECEAREAGFFVGSIAKELVLHDRPVKRPCALVLGGETVVRVKGKGKGGRNQELALAAALKIAGLDGVVVCSIGTDGTDGPTDAAGGVVDGKTVQRIKDSGFDPQAFLENNDSYNALKISNDLLITGPTGTNVNDLILILAK</sequence>
<dbReference type="PANTHER" id="PTHR12227">
    <property type="entry name" value="GLYCERATE KINASE"/>
    <property type="match status" value="1"/>
</dbReference>
<evidence type="ECO:0000313" key="13">
    <source>
        <dbReference type="Proteomes" id="UP000077469"/>
    </source>
</evidence>
<gene>
    <name evidence="12" type="ORF">AJ81_02580</name>
</gene>
<dbReference type="EMBL" id="CP007141">
    <property type="protein sequence ID" value="AJC73271.1"/>
    <property type="molecule type" value="Genomic_DNA"/>
</dbReference>
<keyword evidence="7" id="KW-0067">ATP-binding</keyword>
<dbReference type="Pfam" id="PF05161">
    <property type="entry name" value="MOFRL"/>
    <property type="match status" value="1"/>
</dbReference>
<evidence type="ECO:0000259" key="11">
    <source>
        <dbReference type="Pfam" id="PF13660"/>
    </source>
</evidence>
<evidence type="ECO:0000313" key="12">
    <source>
        <dbReference type="EMBL" id="AJC73271.1"/>
    </source>
</evidence>
<dbReference type="SUPFAM" id="SSF82544">
    <property type="entry name" value="GckA/TtuD-like"/>
    <property type="match status" value="1"/>
</dbReference>
<dbReference type="Proteomes" id="UP000077469">
    <property type="component" value="Chromosome"/>
</dbReference>
<dbReference type="Gene3D" id="3.40.50.10180">
    <property type="entry name" value="Glycerate kinase, MOFRL-like N-terminal domain"/>
    <property type="match status" value="1"/>
</dbReference>
<dbReference type="GO" id="GO:0005737">
    <property type="term" value="C:cytoplasm"/>
    <property type="evidence" value="ECO:0007669"/>
    <property type="project" value="TreeGrafter"/>
</dbReference>
<dbReference type="GO" id="GO:0008887">
    <property type="term" value="F:glycerate kinase activity"/>
    <property type="evidence" value="ECO:0007669"/>
    <property type="project" value="InterPro"/>
</dbReference>
<evidence type="ECO:0000259" key="10">
    <source>
        <dbReference type="Pfam" id="PF05161"/>
    </source>
</evidence>
<dbReference type="FunFam" id="3.40.1480.10:FF:000003">
    <property type="entry name" value="D-glycerate 2-kinase"/>
    <property type="match status" value="1"/>
</dbReference>
<dbReference type="STRING" id="1123384.AJ81_02580"/>
<accession>A0A0X1KPW1</accession>
<name>A0A0X1KPW1_9THEM</name>
<dbReference type="Gene3D" id="3.40.1480.10">
    <property type="entry name" value="MOFRL domain"/>
    <property type="match status" value="1"/>
</dbReference>
<dbReference type="InterPro" id="IPR039760">
    <property type="entry name" value="MOFRL_protein"/>
</dbReference>
<evidence type="ECO:0000256" key="8">
    <source>
        <dbReference type="ARBA" id="ARBA00051351"/>
    </source>
</evidence>
<evidence type="ECO:0000256" key="9">
    <source>
        <dbReference type="ARBA" id="ARBA00066758"/>
    </source>
</evidence>
<comment type="cofactor">
    <cofactor evidence="1">
        <name>Mg(2+)</name>
        <dbReference type="ChEBI" id="CHEBI:18420"/>
    </cofactor>
</comment>
<keyword evidence="5" id="KW-0547">Nucleotide-binding</keyword>
<dbReference type="GO" id="GO:0043798">
    <property type="term" value="F:glycerate 2-kinase activity"/>
    <property type="evidence" value="ECO:0007669"/>
    <property type="project" value="UniProtKB-EC"/>
</dbReference>
<dbReference type="InterPro" id="IPR007835">
    <property type="entry name" value="MOFRL"/>
</dbReference>
<keyword evidence="12" id="KW-0670">Pyruvate</keyword>
<dbReference type="GO" id="GO:0005524">
    <property type="term" value="F:ATP binding"/>
    <property type="evidence" value="ECO:0007669"/>
    <property type="project" value="UniProtKB-KW"/>
</dbReference>
<dbReference type="PATRIC" id="fig|1123384.7.peg.509"/>
<dbReference type="AlphaFoldDB" id="A0A0X1KPW1"/>
<dbReference type="Pfam" id="PF13660">
    <property type="entry name" value="DUF4147"/>
    <property type="match status" value="1"/>
</dbReference>
<keyword evidence="13" id="KW-1185">Reference proteome</keyword>
<evidence type="ECO:0000256" key="2">
    <source>
        <dbReference type="ARBA" id="ARBA00006284"/>
    </source>
</evidence>
<dbReference type="InterPro" id="IPR025286">
    <property type="entry name" value="MOFRL_assoc_dom"/>
</dbReference>
<evidence type="ECO:0000256" key="4">
    <source>
        <dbReference type="ARBA" id="ARBA00022679"/>
    </source>
</evidence>
<evidence type="ECO:0000256" key="3">
    <source>
        <dbReference type="ARBA" id="ARBA00011738"/>
    </source>
</evidence>
<dbReference type="KEGG" id="phy:AJ81_02580"/>
<evidence type="ECO:0000256" key="6">
    <source>
        <dbReference type="ARBA" id="ARBA00022777"/>
    </source>
</evidence>
<feature type="domain" description="MOFRL" evidence="10">
    <location>
        <begin position="303"/>
        <end position="408"/>
    </location>
</feature>
<comment type="similarity">
    <text evidence="2">Belongs to the glycerate kinase type-1 family.</text>
</comment>
<reference evidence="12 13" key="1">
    <citation type="submission" date="2014-01" db="EMBL/GenBank/DDBJ databases">
        <title>Genome sequencing of Thermotog hypogea.</title>
        <authorList>
            <person name="Zhang X."/>
            <person name="Alvare G."/>
            <person name="Fristensky B."/>
            <person name="Chen L."/>
            <person name="Suen T."/>
            <person name="Chen Q."/>
            <person name="Ma K."/>
        </authorList>
    </citation>
    <scope>NUCLEOTIDE SEQUENCE [LARGE SCALE GENOMIC DNA]</scope>
    <source>
        <strain evidence="12 13">DSM 11164</strain>
    </source>
</reference>
<dbReference type="FunFam" id="3.40.50.10180:FF:000001">
    <property type="entry name" value="Glycerate kinase"/>
    <property type="match status" value="1"/>
</dbReference>
<protein>
    <recommendedName>
        <fullName evidence="9">glycerate 2-kinase</fullName>
        <ecNumber evidence="9">2.7.1.165</ecNumber>
    </recommendedName>
</protein>
<feature type="domain" description="MOFRL-associated" evidence="11">
    <location>
        <begin position="9"/>
        <end position="230"/>
    </location>
</feature>
<dbReference type="InterPro" id="IPR038614">
    <property type="entry name" value="GK_N_sf"/>
</dbReference>
<dbReference type="PANTHER" id="PTHR12227:SF0">
    <property type="entry name" value="GLYCERATE KINASE"/>
    <property type="match status" value="1"/>
</dbReference>
<comment type="subunit">
    <text evidence="3">Homodimer.</text>
</comment>
<evidence type="ECO:0000256" key="1">
    <source>
        <dbReference type="ARBA" id="ARBA00001946"/>
    </source>
</evidence>
<proteinExistence type="inferred from homology"/>
<comment type="catalytic activity">
    <reaction evidence="8">
        <text>(R)-glycerate + ATP = (2R)-2-phosphoglycerate + ADP + H(+)</text>
        <dbReference type="Rhea" id="RHEA:27377"/>
        <dbReference type="ChEBI" id="CHEBI:15378"/>
        <dbReference type="ChEBI" id="CHEBI:16659"/>
        <dbReference type="ChEBI" id="CHEBI:30616"/>
        <dbReference type="ChEBI" id="CHEBI:58289"/>
        <dbReference type="ChEBI" id="CHEBI:456216"/>
        <dbReference type="EC" id="2.7.1.165"/>
    </reaction>
</comment>
<evidence type="ECO:0000256" key="5">
    <source>
        <dbReference type="ARBA" id="ARBA00022741"/>
    </source>
</evidence>
<organism evidence="12 13">
    <name type="scientific">Pseudothermotoga hypogea DSM 11164 = NBRC 106472</name>
    <dbReference type="NCBI Taxonomy" id="1123384"/>
    <lineage>
        <taxon>Bacteria</taxon>
        <taxon>Thermotogati</taxon>
        <taxon>Thermotogota</taxon>
        <taxon>Thermotogae</taxon>
        <taxon>Thermotogales</taxon>
        <taxon>Thermotogaceae</taxon>
        <taxon>Pseudothermotoga</taxon>
    </lineage>
</organism>
<dbReference type="OrthoDB" id="9766552at2"/>
<dbReference type="EC" id="2.7.1.165" evidence="9"/>
<dbReference type="PaxDb" id="1123384-AJ81_02580"/>
<evidence type="ECO:0000256" key="7">
    <source>
        <dbReference type="ARBA" id="ARBA00022840"/>
    </source>
</evidence>
<keyword evidence="4" id="KW-0808">Transferase</keyword>
<dbReference type="InterPro" id="IPR037035">
    <property type="entry name" value="GK-like_C_sf"/>
</dbReference>